<dbReference type="SUPFAM" id="SSF54236">
    <property type="entry name" value="Ubiquitin-like"/>
    <property type="match status" value="1"/>
</dbReference>
<dbReference type="KEGG" id="crb:17875652"/>
<dbReference type="InterPro" id="IPR000626">
    <property type="entry name" value="Ubiquitin-like_dom"/>
</dbReference>
<dbReference type="EMBL" id="KB870812">
    <property type="protein sequence ID" value="EOA14221.1"/>
    <property type="molecule type" value="Genomic_DNA"/>
</dbReference>
<dbReference type="Proteomes" id="UP000029121">
    <property type="component" value="Unassembled WGS sequence"/>
</dbReference>
<accession>R0EZ35</accession>
<organism evidence="3 4">
    <name type="scientific">Capsella rubella</name>
    <dbReference type="NCBI Taxonomy" id="81985"/>
    <lineage>
        <taxon>Eukaryota</taxon>
        <taxon>Viridiplantae</taxon>
        <taxon>Streptophyta</taxon>
        <taxon>Embryophyta</taxon>
        <taxon>Tracheophyta</taxon>
        <taxon>Spermatophyta</taxon>
        <taxon>Magnoliopsida</taxon>
        <taxon>eudicotyledons</taxon>
        <taxon>Gunneridae</taxon>
        <taxon>Pentapetalae</taxon>
        <taxon>rosids</taxon>
        <taxon>malvids</taxon>
        <taxon>Brassicales</taxon>
        <taxon>Brassicaceae</taxon>
        <taxon>Camelineae</taxon>
        <taxon>Capsella</taxon>
    </lineage>
</organism>
<proteinExistence type="predicted"/>
<dbReference type="PANTHER" id="PTHR10562">
    <property type="entry name" value="SMALL UBIQUITIN-RELATED MODIFIER"/>
    <property type="match status" value="1"/>
</dbReference>
<evidence type="ECO:0000313" key="3">
    <source>
        <dbReference type="EMBL" id="EOA14221.1"/>
    </source>
</evidence>
<sequence>KDSYLISQSSSLSVCIYVYICIACNLIISEFRAIQPSEEKVKMSAAEKKPFVPSSHISVKIKSQDDICVYFRIKRDVELRTMMQAYSDKVGQDMSVFRFHFDGIRIKPNQTPNELELEDGDEIDAL</sequence>
<dbReference type="Gene3D" id="3.10.20.90">
    <property type="entry name" value="Phosphatidylinositol 3-kinase Catalytic Subunit, Chain A, domain 1"/>
    <property type="match status" value="1"/>
</dbReference>
<evidence type="ECO:0000256" key="1">
    <source>
        <dbReference type="SAM" id="Phobius"/>
    </source>
</evidence>
<dbReference type="OrthoDB" id="1090345at2759"/>
<dbReference type="STRING" id="81985.R0EZ35"/>
<keyword evidence="4" id="KW-1185">Reference proteome</keyword>
<feature type="transmembrane region" description="Helical" evidence="1">
    <location>
        <begin position="6"/>
        <end position="28"/>
    </location>
</feature>
<keyword evidence="1" id="KW-1133">Transmembrane helix</keyword>
<keyword evidence="1" id="KW-0472">Membrane</keyword>
<feature type="non-terminal residue" evidence="3">
    <location>
        <position position="1"/>
    </location>
</feature>
<reference evidence="4" key="1">
    <citation type="journal article" date="2013" name="Nat. Genet.">
        <title>The Capsella rubella genome and the genomic consequences of rapid mating system evolution.</title>
        <authorList>
            <person name="Slotte T."/>
            <person name="Hazzouri K.M."/>
            <person name="Agren J.A."/>
            <person name="Koenig D."/>
            <person name="Maumus F."/>
            <person name="Guo Y.L."/>
            <person name="Steige K."/>
            <person name="Platts A.E."/>
            <person name="Escobar J.S."/>
            <person name="Newman L.K."/>
            <person name="Wang W."/>
            <person name="Mandakova T."/>
            <person name="Vello E."/>
            <person name="Smith L.M."/>
            <person name="Henz S.R."/>
            <person name="Steffen J."/>
            <person name="Takuno S."/>
            <person name="Brandvain Y."/>
            <person name="Coop G."/>
            <person name="Andolfatto P."/>
            <person name="Hu T.T."/>
            <person name="Blanchette M."/>
            <person name="Clark R.M."/>
            <person name="Quesneville H."/>
            <person name="Nordborg M."/>
            <person name="Gaut B.S."/>
            <person name="Lysak M.A."/>
            <person name="Jenkins J."/>
            <person name="Grimwood J."/>
            <person name="Chapman J."/>
            <person name="Prochnik S."/>
            <person name="Shu S."/>
            <person name="Rokhsar D."/>
            <person name="Schmutz J."/>
            <person name="Weigel D."/>
            <person name="Wright S.I."/>
        </authorList>
    </citation>
    <scope>NUCLEOTIDE SEQUENCE [LARGE SCALE GENOMIC DNA]</scope>
    <source>
        <strain evidence="4">cv. Monte Gargano</strain>
    </source>
</reference>
<name>R0EZ35_9BRAS</name>
<dbReference type="InterPro" id="IPR022617">
    <property type="entry name" value="Rad60/SUMO-like_dom"/>
</dbReference>
<keyword evidence="1" id="KW-0812">Transmembrane</keyword>
<feature type="domain" description="Ubiquitin-like" evidence="2">
    <location>
        <begin position="55"/>
        <end position="126"/>
    </location>
</feature>
<evidence type="ECO:0000313" key="4">
    <source>
        <dbReference type="Proteomes" id="UP000029121"/>
    </source>
</evidence>
<dbReference type="eggNOG" id="KOG1769">
    <property type="taxonomic scope" value="Eukaryota"/>
</dbReference>
<dbReference type="InterPro" id="IPR029071">
    <property type="entry name" value="Ubiquitin-like_domsf"/>
</dbReference>
<dbReference type="AlphaFoldDB" id="R0EZ35"/>
<evidence type="ECO:0000259" key="2">
    <source>
        <dbReference type="PROSITE" id="PS50053"/>
    </source>
</evidence>
<gene>
    <name evidence="3" type="ORF">CARUB_v10027376mg</name>
</gene>
<dbReference type="PROSITE" id="PS50053">
    <property type="entry name" value="UBIQUITIN_2"/>
    <property type="match status" value="1"/>
</dbReference>
<dbReference type="Pfam" id="PF11976">
    <property type="entry name" value="Rad60-SLD"/>
    <property type="match status" value="1"/>
</dbReference>
<protein>
    <recommendedName>
        <fullName evidence="2">Ubiquitin-like domain-containing protein</fullName>
    </recommendedName>
</protein>
<feature type="non-terminal residue" evidence="3">
    <location>
        <position position="126"/>
    </location>
</feature>